<protein>
    <submittedName>
        <fullName evidence="13">Olfactory receptor 14C36</fullName>
    </submittedName>
</protein>
<evidence type="ECO:0000256" key="11">
    <source>
        <dbReference type="SAM" id="Phobius"/>
    </source>
</evidence>
<dbReference type="Gene3D" id="1.20.1070.10">
    <property type="entry name" value="Rhodopsin 7-helix transmembrane proteins"/>
    <property type="match status" value="1"/>
</dbReference>
<dbReference type="InterPro" id="IPR000725">
    <property type="entry name" value="Olfact_rcpt"/>
</dbReference>
<evidence type="ECO:0000256" key="10">
    <source>
        <dbReference type="ARBA" id="ARBA00023224"/>
    </source>
</evidence>
<dbReference type="Proteomes" id="UP001166674">
    <property type="component" value="Unassembled WGS sequence"/>
</dbReference>
<accession>A0AA41MXG6</accession>
<evidence type="ECO:0000256" key="8">
    <source>
        <dbReference type="ARBA" id="ARBA00023136"/>
    </source>
</evidence>
<keyword evidence="5" id="KW-0552">Olfaction</keyword>
<sequence length="94" mass="10515">MANSTMVMEFVLLGSPDGWELSFLYFIVLLLTYLSTLLGNLLIITVTSDDQNLHMPMYFFLRNLSVLDMCFISITVPNACINSLTSNRDISVAA</sequence>
<feature type="transmembrane region" description="Helical" evidence="11">
    <location>
        <begin position="23"/>
        <end position="46"/>
    </location>
</feature>
<comment type="subcellular location">
    <subcellularLocation>
        <location evidence="1">Cell membrane</location>
        <topology evidence="1">Multi-pass membrane protein</topology>
    </subcellularLocation>
</comment>
<dbReference type="Pfam" id="PF13853">
    <property type="entry name" value="7tm_4"/>
    <property type="match status" value="1"/>
</dbReference>
<dbReference type="GO" id="GO:0004984">
    <property type="term" value="F:olfactory receptor activity"/>
    <property type="evidence" value="ECO:0007669"/>
    <property type="project" value="InterPro"/>
</dbReference>
<dbReference type="EMBL" id="JAATJV010370505">
    <property type="protein sequence ID" value="MBZ3879937.1"/>
    <property type="molecule type" value="Genomic_DNA"/>
</dbReference>
<dbReference type="SUPFAM" id="SSF81321">
    <property type="entry name" value="Family A G protein-coupled receptor-like"/>
    <property type="match status" value="1"/>
</dbReference>
<evidence type="ECO:0000256" key="9">
    <source>
        <dbReference type="ARBA" id="ARBA00023170"/>
    </source>
</evidence>
<keyword evidence="8 11" id="KW-0472">Membrane</keyword>
<dbReference type="InterPro" id="IPR050516">
    <property type="entry name" value="Olfactory_GPCR"/>
</dbReference>
<evidence type="ECO:0000259" key="12">
    <source>
        <dbReference type="PROSITE" id="PS50262"/>
    </source>
</evidence>
<dbReference type="GO" id="GO:0004930">
    <property type="term" value="F:G protein-coupled receptor activity"/>
    <property type="evidence" value="ECO:0007669"/>
    <property type="project" value="UniProtKB-KW"/>
</dbReference>
<organism evidence="13 14">
    <name type="scientific">Sciurus carolinensis</name>
    <name type="common">Eastern gray squirrel</name>
    <dbReference type="NCBI Taxonomy" id="30640"/>
    <lineage>
        <taxon>Eukaryota</taxon>
        <taxon>Metazoa</taxon>
        <taxon>Chordata</taxon>
        <taxon>Craniata</taxon>
        <taxon>Vertebrata</taxon>
        <taxon>Euteleostomi</taxon>
        <taxon>Mammalia</taxon>
        <taxon>Eutheria</taxon>
        <taxon>Euarchontoglires</taxon>
        <taxon>Glires</taxon>
        <taxon>Rodentia</taxon>
        <taxon>Sciuromorpha</taxon>
        <taxon>Sciuridae</taxon>
        <taxon>Sciurinae</taxon>
        <taxon>Sciurini</taxon>
        <taxon>Sciurus</taxon>
    </lineage>
</organism>
<keyword evidence="7" id="KW-0297">G-protein coupled receptor</keyword>
<keyword evidence="4 11" id="KW-0812">Transmembrane</keyword>
<name>A0AA41MXG6_SCICA</name>
<gene>
    <name evidence="13" type="ORF">SUZIE_155660</name>
</gene>
<dbReference type="InterPro" id="IPR017452">
    <property type="entry name" value="GPCR_Rhodpsn_7TM"/>
</dbReference>
<evidence type="ECO:0000256" key="6">
    <source>
        <dbReference type="ARBA" id="ARBA00022989"/>
    </source>
</evidence>
<keyword evidence="6 11" id="KW-1133">Transmembrane helix</keyword>
<keyword evidence="3" id="KW-0716">Sensory transduction</keyword>
<dbReference type="PROSITE" id="PS50262">
    <property type="entry name" value="G_PROTEIN_RECEP_F1_2"/>
    <property type="match status" value="1"/>
</dbReference>
<evidence type="ECO:0000256" key="1">
    <source>
        <dbReference type="ARBA" id="ARBA00004651"/>
    </source>
</evidence>
<dbReference type="GO" id="GO:0005886">
    <property type="term" value="C:plasma membrane"/>
    <property type="evidence" value="ECO:0007669"/>
    <property type="project" value="UniProtKB-SubCell"/>
</dbReference>
<dbReference type="AlphaFoldDB" id="A0AA41MXG6"/>
<evidence type="ECO:0000256" key="4">
    <source>
        <dbReference type="ARBA" id="ARBA00022692"/>
    </source>
</evidence>
<evidence type="ECO:0000256" key="5">
    <source>
        <dbReference type="ARBA" id="ARBA00022725"/>
    </source>
</evidence>
<keyword evidence="10" id="KW-0807">Transducer</keyword>
<feature type="transmembrane region" description="Helical" evidence="11">
    <location>
        <begin position="58"/>
        <end position="76"/>
    </location>
</feature>
<proteinExistence type="predicted"/>
<evidence type="ECO:0000313" key="14">
    <source>
        <dbReference type="Proteomes" id="UP001166674"/>
    </source>
</evidence>
<keyword evidence="14" id="KW-1185">Reference proteome</keyword>
<dbReference type="PANTHER" id="PTHR26452">
    <property type="entry name" value="OLFACTORY RECEPTOR"/>
    <property type="match status" value="1"/>
</dbReference>
<comment type="caution">
    <text evidence="13">The sequence shown here is derived from an EMBL/GenBank/DDBJ whole genome shotgun (WGS) entry which is preliminary data.</text>
</comment>
<feature type="domain" description="G-protein coupled receptors family 1 profile" evidence="12">
    <location>
        <begin position="39"/>
        <end position="94"/>
    </location>
</feature>
<evidence type="ECO:0000256" key="3">
    <source>
        <dbReference type="ARBA" id="ARBA00022606"/>
    </source>
</evidence>
<reference evidence="13" key="1">
    <citation type="submission" date="2020-03" db="EMBL/GenBank/DDBJ databases">
        <title>Studies in the Genomics of Life Span.</title>
        <authorList>
            <person name="Glass D."/>
        </authorList>
    </citation>
    <scope>NUCLEOTIDE SEQUENCE</scope>
    <source>
        <strain evidence="13">SUZIE</strain>
        <tissue evidence="13">Muscle</tissue>
    </source>
</reference>
<evidence type="ECO:0000256" key="7">
    <source>
        <dbReference type="ARBA" id="ARBA00023040"/>
    </source>
</evidence>
<keyword evidence="9 13" id="KW-0675">Receptor</keyword>
<evidence type="ECO:0000313" key="13">
    <source>
        <dbReference type="EMBL" id="MBZ3879937.1"/>
    </source>
</evidence>
<evidence type="ECO:0000256" key="2">
    <source>
        <dbReference type="ARBA" id="ARBA00022475"/>
    </source>
</evidence>
<keyword evidence="2" id="KW-1003">Cell membrane</keyword>